<reference evidence="2 3" key="1">
    <citation type="submission" date="2022-10" db="EMBL/GenBank/DDBJ databases">
        <title>Aestuariibacter sp. AA17 isolated from Montipora capitata coral fragment.</title>
        <authorList>
            <person name="Emsley S.A."/>
            <person name="Pfannmuller K.M."/>
            <person name="Loughran R.M."/>
            <person name="Shlafstein M."/>
            <person name="Papke E."/>
            <person name="Saw J.H."/>
            <person name="Ushijima B."/>
            <person name="Videau P."/>
        </authorList>
    </citation>
    <scope>NUCLEOTIDE SEQUENCE [LARGE SCALE GENOMIC DNA]</scope>
    <source>
        <strain evidence="2 3">AA17</strain>
    </source>
</reference>
<dbReference type="Pfam" id="PF10263">
    <property type="entry name" value="SprT-like"/>
    <property type="match status" value="1"/>
</dbReference>
<sequence length="267" mass="30014">MSPTHELYTPLINAFNHFNKTLFGGDLPPVIFTLQRKKNVMGFFAAKRWGNVRGELCSEISINPSYFANCRLIEIFQTLVHEMVHAWQYHFGHPSEGHYHNREWAQKMMDIGLMPSDTGEPGGAIVGRNMSDFIMKQGLFMKAAEALLKDETFTLQWVDRLALPKLYEPVIVDNPALGANRQVEQCAHHPDLLSADVIPITDSAQLTSEPTQDAAFSSMPESFFLPEVAKRQTRSKHVCPGCDTKIYGKSSLNVICGDCELPFIREG</sequence>
<dbReference type="RefSeq" id="WP_263711386.1">
    <property type="nucleotide sequence ID" value="NZ_JAOWKX010000002.1"/>
</dbReference>
<protein>
    <submittedName>
        <fullName evidence="2">SprT-like domain-containing protein</fullName>
    </submittedName>
</protein>
<keyword evidence="3" id="KW-1185">Reference proteome</keyword>
<gene>
    <name evidence="2" type="ORF">OE749_05695</name>
</gene>
<accession>A0ABT3A6D8</accession>
<dbReference type="EMBL" id="JAOWKX010000002">
    <property type="protein sequence ID" value="MCV2884180.1"/>
    <property type="molecule type" value="Genomic_DNA"/>
</dbReference>
<evidence type="ECO:0000313" key="2">
    <source>
        <dbReference type="EMBL" id="MCV2884180.1"/>
    </source>
</evidence>
<dbReference type="InterPro" id="IPR006640">
    <property type="entry name" value="SprT-like_domain"/>
</dbReference>
<evidence type="ECO:0000259" key="1">
    <source>
        <dbReference type="Pfam" id="PF10263"/>
    </source>
</evidence>
<comment type="caution">
    <text evidence="2">The sequence shown here is derived from an EMBL/GenBank/DDBJ whole genome shotgun (WGS) entry which is preliminary data.</text>
</comment>
<feature type="domain" description="SprT-like" evidence="1">
    <location>
        <begin position="14"/>
        <end position="112"/>
    </location>
</feature>
<proteinExistence type="predicted"/>
<evidence type="ECO:0000313" key="3">
    <source>
        <dbReference type="Proteomes" id="UP001652504"/>
    </source>
</evidence>
<name>A0ABT3A6D8_9ALTE</name>
<dbReference type="Proteomes" id="UP001652504">
    <property type="component" value="Unassembled WGS sequence"/>
</dbReference>
<organism evidence="2 3">
    <name type="scientific">Fluctibacter corallii</name>
    <dbReference type="NCBI Taxonomy" id="2984329"/>
    <lineage>
        <taxon>Bacteria</taxon>
        <taxon>Pseudomonadati</taxon>
        <taxon>Pseudomonadota</taxon>
        <taxon>Gammaproteobacteria</taxon>
        <taxon>Alteromonadales</taxon>
        <taxon>Alteromonadaceae</taxon>
        <taxon>Fluctibacter</taxon>
    </lineage>
</organism>